<proteinExistence type="predicted"/>
<name>A3NRD6_BURP0</name>
<dbReference type="Proteomes" id="UP000006738">
    <property type="component" value="Chromosome I"/>
</dbReference>
<sequence>MRDAEAQVRRDAFHASPARTTSIALREAKGCVSFRRPLLIN</sequence>
<evidence type="ECO:0000313" key="2">
    <source>
        <dbReference type="Proteomes" id="UP000006738"/>
    </source>
</evidence>
<organism evidence="1 2">
    <name type="scientific">Burkholderia pseudomallei (strain 1106a)</name>
    <dbReference type="NCBI Taxonomy" id="357348"/>
    <lineage>
        <taxon>Bacteria</taxon>
        <taxon>Pseudomonadati</taxon>
        <taxon>Pseudomonadota</taxon>
        <taxon>Betaproteobacteria</taxon>
        <taxon>Burkholderiales</taxon>
        <taxon>Burkholderiaceae</taxon>
        <taxon>Burkholderia</taxon>
        <taxon>pseudomallei group</taxon>
    </lineage>
</organism>
<dbReference type="HOGENOM" id="CLU_3266932_0_0_4"/>
<protein>
    <submittedName>
        <fullName evidence="1">Uncharacterized protein</fullName>
    </submittedName>
</protein>
<dbReference type="EMBL" id="CP000572">
    <property type="protein sequence ID" value="ABN90070.1"/>
    <property type="molecule type" value="Genomic_DNA"/>
</dbReference>
<gene>
    <name evidence="1" type="ordered locus">BURPS1106A_0625</name>
</gene>
<evidence type="ECO:0000313" key="1">
    <source>
        <dbReference type="EMBL" id="ABN90070.1"/>
    </source>
</evidence>
<dbReference type="AlphaFoldDB" id="A3NRD6"/>
<accession>A3NRD6</accession>
<dbReference type="KEGG" id="bpl:BURPS1106A_0625"/>
<reference evidence="1 2" key="1">
    <citation type="submission" date="2007-02" db="EMBL/GenBank/DDBJ databases">
        <authorList>
            <person name="DeShazer D."/>
            <person name="Woods D.E."/>
            <person name="Nierman W.C."/>
        </authorList>
    </citation>
    <scope>NUCLEOTIDE SEQUENCE [LARGE SCALE GENOMIC DNA]</scope>
    <source>
        <strain evidence="1 2">1106a</strain>
    </source>
</reference>